<dbReference type="SUPFAM" id="SSF50978">
    <property type="entry name" value="WD40 repeat-like"/>
    <property type="match status" value="1"/>
</dbReference>
<dbReference type="Pfam" id="PF01501">
    <property type="entry name" value="Glyco_transf_8"/>
    <property type="match status" value="1"/>
</dbReference>
<feature type="region of interest" description="Disordered" evidence="4">
    <location>
        <begin position="1"/>
        <end position="25"/>
    </location>
</feature>
<dbReference type="Proteomes" id="UP000886595">
    <property type="component" value="Unassembled WGS sequence"/>
</dbReference>
<dbReference type="InterPro" id="IPR002495">
    <property type="entry name" value="Glyco_trans_8"/>
</dbReference>
<gene>
    <name evidence="7" type="ORF">Bca52824_022154</name>
</gene>
<comment type="caution">
    <text evidence="7">The sequence shown here is derived from an EMBL/GenBank/DDBJ whole genome shotgun (WGS) entry which is preliminary data.</text>
</comment>
<dbReference type="Gene3D" id="3.90.550.10">
    <property type="entry name" value="Spore Coat Polysaccharide Biosynthesis Protein SpsA, Chain A"/>
    <property type="match status" value="1"/>
</dbReference>
<dbReference type="GO" id="GO:0016757">
    <property type="term" value="F:glycosyltransferase activity"/>
    <property type="evidence" value="ECO:0007669"/>
    <property type="project" value="UniProtKB-KW"/>
</dbReference>
<dbReference type="InterPro" id="IPR015943">
    <property type="entry name" value="WD40/YVTN_repeat-like_dom_sf"/>
</dbReference>
<protein>
    <submittedName>
        <fullName evidence="7">Uncharacterized protein</fullName>
    </submittedName>
</protein>
<organism evidence="7 8">
    <name type="scientific">Brassica carinata</name>
    <name type="common">Ethiopian mustard</name>
    <name type="synonym">Abyssinian cabbage</name>
    <dbReference type="NCBI Taxonomy" id="52824"/>
    <lineage>
        <taxon>Eukaryota</taxon>
        <taxon>Viridiplantae</taxon>
        <taxon>Streptophyta</taxon>
        <taxon>Embryophyta</taxon>
        <taxon>Tracheophyta</taxon>
        <taxon>Spermatophyta</taxon>
        <taxon>Magnoliopsida</taxon>
        <taxon>eudicotyledons</taxon>
        <taxon>Gunneridae</taxon>
        <taxon>Pentapetalae</taxon>
        <taxon>rosids</taxon>
        <taxon>malvids</taxon>
        <taxon>Brassicales</taxon>
        <taxon>Brassicaceae</taxon>
        <taxon>Brassiceae</taxon>
        <taxon>Brassica</taxon>
    </lineage>
</organism>
<dbReference type="InterPro" id="IPR036322">
    <property type="entry name" value="WD40_repeat_dom_sf"/>
</dbReference>
<evidence type="ECO:0000259" key="6">
    <source>
        <dbReference type="Pfam" id="PF21034"/>
    </source>
</evidence>
<accession>A0A8X8ASR2</accession>
<name>A0A8X8ASR2_BRACI</name>
<dbReference type="SUPFAM" id="SSF53448">
    <property type="entry name" value="Nucleotide-diphospho-sugar transferases"/>
    <property type="match status" value="1"/>
</dbReference>
<evidence type="ECO:0000256" key="3">
    <source>
        <dbReference type="ARBA" id="ARBA00022679"/>
    </source>
</evidence>
<dbReference type="InterPro" id="IPR029044">
    <property type="entry name" value="Nucleotide-diphossugar_trans"/>
</dbReference>
<feature type="compositionally biased region" description="Basic and acidic residues" evidence="4">
    <location>
        <begin position="568"/>
        <end position="579"/>
    </location>
</feature>
<dbReference type="Pfam" id="PF12490">
    <property type="entry name" value="BCAS3"/>
    <property type="match status" value="1"/>
</dbReference>
<dbReference type="AlphaFoldDB" id="A0A8X8ASR2"/>
<keyword evidence="3" id="KW-0808">Transferase</keyword>
<evidence type="ECO:0000313" key="8">
    <source>
        <dbReference type="Proteomes" id="UP000886595"/>
    </source>
</evidence>
<dbReference type="GO" id="GO:0006914">
    <property type="term" value="P:autophagy"/>
    <property type="evidence" value="ECO:0007669"/>
    <property type="project" value="InterPro"/>
</dbReference>
<dbReference type="InterPro" id="IPR001680">
    <property type="entry name" value="WD40_rpt"/>
</dbReference>
<dbReference type="SMART" id="SM00320">
    <property type="entry name" value="WD40"/>
    <property type="match status" value="2"/>
</dbReference>
<proteinExistence type="predicted"/>
<dbReference type="PANTHER" id="PTHR13268">
    <property type="entry name" value="BREAST CARCINOMA AMPLIFIED SEQUENCE 3"/>
    <property type="match status" value="1"/>
</dbReference>
<evidence type="ECO:0000259" key="5">
    <source>
        <dbReference type="Pfam" id="PF12490"/>
    </source>
</evidence>
<dbReference type="InterPro" id="IPR045142">
    <property type="entry name" value="BCAS3-like"/>
</dbReference>
<dbReference type="PANTHER" id="PTHR13268:SF10">
    <property type="entry name" value="BCAS3 DOMAIN-CONTAINING PROTEIN"/>
    <property type="match status" value="1"/>
</dbReference>
<evidence type="ECO:0000256" key="4">
    <source>
        <dbReference type="SAM" id="MobiDB-lite"/>
    </source>
</evidence>
<dbReference type="Pfam" id="PF21034">
    <property type="entry name" value="BCAS3_WD40"/>
    <property type="match status" value="1"/>
</dbReference>
<sequence length="943" mass="104019">MSNNDDDDSQKPPETSTSGGVVSRSARTLSDYLRTISSGASTVARTAASAASSVVNRDTDSLRDKVLWAGFDKLEKEDGDTRRVLLLAFHSGFQIWDVEDTENVHVIVSAHDGHAAFMQMLPYPLVSQDTDDVFSESRPLLAVCGDSSWVEILDRETDSDDAESETVVPTHVNVYSLKSNYYVHTLKFQSVIYTIRCSSRIVAVLQADQIDCFDAKTLVEEYSIVTNSIAYGSLGVGYGPLAVGPRWIAYTASRIAESSSTVFTSELLPLSSSPSVAEFARESSKHIVSGIVRLGGKGYKSLSQICTDALPNPYNPGLKGIGVAADKEQNTESIGMVVISDVINKSLICQFKAHKNPVSALSFDPSGMLLVTASTQGHNTNVFKILPRTSNTSDPSKESFMHLFSLRRGYTYAVIQGISFSNDSSVIVVSSSRGTSHLFEIDPEREEHLPVSLSAVIKIRSRDIGGWIGTMSGAAAAAAGMVVRGGGGSLPGSTTTTFSGSDNNSLTRNLLVFAPSGCMTQYALKAGEGDEALVMTGIDDSESSSETEGPVVTVRRWSMIQNRARREMQAQHSAEEPWKVTKKGKARRVEDNHQRYVSETELRMYPPSQLALWEWENCRFQKLVLDVDEESTGGGRGEMEIERIQTQTIEARTRDNVLAASVVAKSLVQNSLRPHKIVLHIITDRKTYFPMQAWFSLHPLSPAIIEVKALHHFDWLSKGKVPVLEAMEKDQRVRSQFRGGSSVIVANNSENPVVVAAKLQALSPKYNSKINHIRIHLPEVNLILRPVSDLQSLNSLCFFVCLQLFPSLDKVVFLDDDIVIQTDLSQLWDIDMDGKVNGAVETCRGEDKFVMSKKFKSYLNFSNPIIARNFNPEECAWAYGMNVFDLAAWRKTNISSTYYHWLDENLKSDLSLWQLGTLPPGLIAFHGHVLTIDPFWHILGLGY</sequence>
<keyword evidence="8" id="KW-1185">Reference proteome</keyword>
<dbReference type="GO" id="GO:0000407">
    <property type="term" value="C:phagophore assembly site"/>
    <property type="evidence" value="ECO:0007669"/>
    <property type="project" value="UniProtKB-SubCell"/>
</dbReference>
<dbReference type="InterPro" id="IPR048382">
    <property type="entry name" value="BCAS3_WD40"/>
</dbReference>
<keyword evidence="2" id="KW-0328">Glycosyltransferase</keyword>
<dbReference type="InterPro" id="IPR022175">
    <property type="entry name" value="BCAS3_dom"/>
</dbReference>
<feature type="domain" description="BCAS3" evidence="5">
    <location>
        <begin position="572"/>
        <end position="656"/>
    </location>
</feature>
<dbReference type="Gene3D" id="2.130.10.10">
    <property type="entry name" value="YVTN repeat-like/Quinoprotein amine dehydrogenase"/>
    <property type="match status" value="1"/>
</dbReference>
<dbReference type="GO" id="GO:0042594">
    <property type="term" value="P:response to starvation"/>
    <property type="evidence" value="ECO:0007669"/>
    <property type="project" value="TreeGrafter"/>
</dbReference>
<dbReference type="OrthoDB" id="25778at2759"/>
<dbReference type="EMBL" id="JAAMPC010000005">
    <property type="protein sequence ID" value="KAG2310597.1"/>
    <property type="molecule type" value="Genomic_DNA"/>
</dbReference>
<evidence type="ECO:0000256" key="2">
    <source>
        <dbReference type="ARBA" id="ARBA00022676"/>
    </source>
</evidence>
<evidence type="ECO:0000313" key="7">
    <source>
        <dbReference type="EMBL" id="KAG2310597.1"/>
    </source>
</evidence>
<feature type="region of interest" description="Disordered" evidence="4">
    <location>
        <begin position="568"/>
        <end position="591"/>
    </location>
</feature>
<comment type="subcellular location">
    <subcellularLocation>
        <location evidence="1">Preautophagosomal structure</location>
    </subcellularLocation>
</comment>
<evidence type="ECO:0000256" key="1">
    <source>
        <dbReference type="ARBA" id="ARBA00004329"/>
    </source>
</evidence>
<feature type="domain" description="BCAS3 WD40" evidence="6">
    <location>
        <begin position="74"/>
        <end position="444"/>
    </location>
</feature>
<feature type="compositionally biased region" description="Polar residues" evidence="4">
    <location>
        <begin position="12"/>
        <end position="25"/>
    </location>
</feature>
<reference evidence="7 8" key="1">
    <citation type="submission" date="2020-02" db="EMBL/GenBank/DDBJ databases">
        <authorList>
            <person name="Ma Q."/>
            <person name="Huang Y."/>
            <person name="Song X."/>
            <person name="Pei D."/>
        </authorList>
    </citation>
    <scope>NUCLEOTIDE SEQUENCE [LARGE SCALE GENOMIC DNA]</scope>
    <source>
        <strain evidence="7">Sxm20200214</strain>
        <tissue evidence="7">Leaf</tissue>
    </source>
</reference>